<dbReference type="GO" id="GO:0003688">
    <property type="term" value="F:DNA replication origin binding"/>
    <property type="evidence" value="ECO:0007669"/>
    <property type="project" value="TreeGrafter"/>
</dbReference>
<evidence type="ECO:0000313" key="4">
    <source>
        <dbReference type="Proteomes" id="UP000266796"/>
    </source>
</evidence>
<dbReference type="PANTHER" id="PTHR30050:SF5">
    <property type="entry name" value="DNAA REGULATORY INACTIVATOR HDA"/>
    <property type="match status" value="1"/>
</dbReference>
<dbReference type="PANTHER" id="PTHR30050">
    <property type="entry name" value="CHROMOSOMAL REPLICATION INITIATOR PROTEIN DNAA"/>
    <property type="match status" value="1"/>
</dbReference>
<sequence>MSSQLLLDILKTPKQTFKNYIVGKNSEALSAIKNISSGRAIYLWGPSGSGRTHLLKAIQHETNGIYFNHISKIDSIKNILENENNQNFSKFILIDNVHLFDKTRQSLLFTLYNKWREIATTTNAFTITLSGNLSPMFMHVREDIRTRLGWDLIFRLEPLSDSDKYTALKTQAEERGLKNIDNVLQWMLNHYERDIRKQIIVLDALDRYSLETRKPITISLLRNMLLSQGIYLL</sequence>
<gene>
    <name evidence="3" type="primary">hda</name>
    <name evidence="3" type="ORF">CKSOR_00540</name>
</gene>
<evidence type="ECO:0000259" key="2">
    <source>
        <dbReference type="Pfam" id="PF22688"/>
    </source>
</evidence>
<dbReference type="Gene3D" id="1.10.8.60">
    <property type="match status" value="1"/>
</dbReference>
<dbReference type="Pfam" id="PF00308">
    <property type="entry name" value="Bac_DnaA"/>
    <property type="match status" value="1"/>
</dbReference>
<dbReference type="RefSeq" id="WP_108674047.1">
    <property type="nucleotide sequence ID" value="NZ_CP025628.1"/>
</dbReference>
<dbReference type="OrthoDB" id="9784878at2"/>
<dbReference type="Proteomes" id="UP000266796">
    <property type="component" value="Chromosome"/>
</dbReference>
<evidence type="ECO:0000313" key="3">
    <source>
        <dbReference type="EMBL" id="AWD32646.1"/>
    </source>
</evidence>
<dbReference type="GO" id="GO:0005886">
    <property type="term" value="C:plasma membrane"/>
    <property type="evidence" value="ECO:0007669"/>
    <property type="project" value="TreeGrafter"/>
</dbReference>
<name>A0A3Q8F3V9_9PROT</name>
<accession>A0A3Q8F3V9</accession>
<proteinExistence type="predicted"/>
<dbReference type="KEGG" id="kso:CKSOR_00540"/>
<reference evidence="3 4" key="1">
    <citation type="journal article" date="2018" name="Parasitology">
        <title>The reduced genome of Candidatus Kinetoplastibacterium sorsogonicusi, the endosymbiont of Kentomonas sorsogonicus (Trypanosomatidae): loss of the haem-synthesis pathway.</title>
        <authorList>
            <person name="Silva F.M."/>
            <person name="Kostygov A.Y."/>
            <person name="Spodareva V.V."/>
            <person name="Butenko A."/>
            <person name="Tossou R."/>
            <person name="Lukes J."/>
            <person name="Yurchenko V."/>
            <person name="Alves J.M.P."/>
        </authorList>
    </citation>
    <scope>NUCLEOTIDE SEQUENCE [LARGE SCALE GENOMIC DNA]</scope>
    <source>
        <strain evidence="3 4">MF-08</strain>
    </source>
</reference>
<organism evidence="3 4">
    <name type="scientific">Candidatus Kinetoplastidibacterium kentomonadis</name>
    <dbReference type="NCBI Taxonomy" id="1576550"/>
    <lineage>
        <taxon>Bacteria</taxon>
        <taxon>Pseudomonadati</taxon>
        <taxon>Pseudomonadota</taxon>
        <taxon>Betaproteobacteria</taxon>
        <taxon>Candidatus Kinetoplastidibacterium</taxon>
    </lineage>
</organism>
<dbReference type="EMBL" id="CP025628">
    <property type="protein sequence ID" value="AWD32646.1"/>
    <property type="molecule type" value="Genomic_DNA"/>
</dbReference>
<feature type="domain" description="Hda lid" evidence="2">
    <location>
        <begin position="161"/>
        <end position="225"/>
    </location>
</feature>
<dbReference type="AlphaFoldDB" id="A0A3Q8F3V9"/>
<dbReference type="Gene3D" id="3.40.50.300">
    <property type="entry name" value="P-loop containing nucleotide triphosphate hydrolases"/>
    <property type="match status" value="1"/>
</dbReference>
<evidence type="ECO:0000259" key="1">
    <source>
        <dbReference type="Pfam" id="PF00308"/>
    </source>
</evidence>
<dbReference type="GO" id="GO:0006270">
    <property type="term" value="P:DNA replication initiation"/>
    <property type="evidence" value="ECO:0007669"/>
    <property type="project" value="TreeGrafter"/>
</dbReference>
<dbReference type="Pfam" id="PF22688">
    <property type="entry name" value="Hda_lid"/>
    <property type="match status" value="1"/>
</dbReference>
<dbReference type="InterPro" id="IPR013317">
    <property type="entry name" value="DnaA_dom"/>
</dbReference>
<feature type="domain" description="Chromosomal replication initiator protein DnaA ATPAse" evidence="1">
    <location>
        <begin position="13"/>
        <end position="153"/>
    </location>
</feature>
<dbReference type="InterPro" id="IPR027417">
    <property type="entry name" value="P-loop_NTPase"/>
</dbReference>
<protein>
    <submittedName>
        <fullName evidence="3">DnaA regulatory inactivator Hda</fullName>
    </submittedName>
</protein>
<keyword evidence="4" id="KW-1185">Reference proteome</keyword>
<dbReference type="InterPro" id="IPR055199">
    <property type="entry name" value="Hda_lid"/>
</dbReference>
<dbReference type="SUPFAM" id="SSF52540">
    <property type="entry name" value="P-loop containing nucleoside triphosphate hydrolases"/>
    <property type="match status" value="1"/>
</dbReference>